<dbReference type="Proteomes" id="UP000184532">
    <property type="component" value="Unassembled WGS sequence"/>
</dbReference>
<organism evidence="2 3">
    <name type="scientific">Flagellimonas flava</name>
    <dbReference type="NCBI Taxonomy" id="570519"/>
    <lineage>
        <taxon>Bacteria</taxon>
        <taxon>Pseudomonadati</taxon>
        <taxon>Bacteroidota</taxon>
        <taxon>Flavobacteriia</taxon>
        <taxon>Flavobacteriales</taxon>
        <taxon>Flavobacteriaceae</taxon>
        <taxon>Flagellimonas</taxon>
    </lineage>
</organism>
<keyword evidence="1" id="KW-0472">Membrane</keyword>
<evidence type="ECO:0000256" key="1">
    <source>
        <dbReference type="SAM" id="Phobius"/>
    </source>
</evidence>
<feature type="transmembrane region" description="Helical" evidence="1">
    <location>
        <begin position="44"/>
        <end position="61"/>
    </location>
</feature>
<dbReference type="AlphaFoldDB" id="A0A1M5P6H8"/>
<feature type="transmembrane region" description="Helical" evidence="1">
    <location>
        <begin position="123"/>
        <end position="142"/>
    </location>
</feature>
<feature type="transmembrane region" description="Helical" evidence="1">
    <location>
        <begin position="68"/>
        <end position="90"/>
    </location>
</feature>
<sequence length="145" mass="16268">MNIRKIVAIVFMGIAIVLGVLYYLSIQVPETFEGYFRREYYSQFGPLAISIELLVAGYYVFNKHSKANFSLALFGFTAILDPIFNLAGLFTSMVPIYAMVLFTVCALAALWLAFTNTFDLGKITLLGAIWGFILGNAIELFFNYL</sequence>
<keyword evidence="3" id="KW-1185">Reference proteome</keyword>
<proteinExistence type="predicted"/>
<feature type="transmembrane region" description="Helical" evidence="1">
    <location>
        <begin position="96"/>
        <end position="114"/>
    </location>
</feature>
<keyword evidence="1" id="KW-1133">Transmembrane helix</keyword>
<dbReference type="OrthoDB" id="1178917at2"/>
<name>A0A1M5P6H8_9FLAO</name>
<gene>
    <name evidence="2" type="ORF">SAMN04488116_3097</name>
</gene>
<feature type="transmembrane region" description="Helical" evidence="1">
    <location>
        <begin position="7"/>
        <end position="24"/>
    </location>
</feature>
<evidence type="ECO:0008006" key="4">
    <source>
        <dbReference type="Google" id="ProtNLM"/>
    </source>
</evidence>
<dbReference type="EMBL" id="FQWL01000006">
    <property type="protein sequence ID" value="SHG97386.1"/>
    <property type="molecule type" value="Genomic_DNA"/>
</dbReference>
<protein>
    <recommendedName>
        <fullName evidence="4">DoxX-like family protein</fullName>
    </recommendedName>
</protein>
<dbReference type="STRING" id="570519.SAMN04488116_3097"/>
<evidence type="ECO:0000313" key="2">
    <source>
        <dbReference type="EMBL" id="SHG97386.1"/>
    </source>
</evidence>
<keyword evidence="1" id="KW-0812">Transmembrane</keyword>
<reference evidence="3" key="1">
    <citation type="submission" date="2016-11" db="EMBL/GenBank/DDBJ databases">
        <authorList>
            <person name="Varghese N."/>
            <person name="Submissions S."/>
        </authorList>
    </citation>
    <scope>NUCLEOTIDE SEQUENCE [LARGE SCALE GENOMIC DNA]</scope>
    <source>
        <strain evidence="3">DSM 22638</strain>
    </source>
</reference>
<evidence type="ECO:0000313" key="3">
    <source>
        <dbReference type="Proteomes" id="UP000184532"/>
    </source>
</evidence>
<accession>A0A1M5P6H8</accession>